<dbReference type="SUPFAM" id="SSF50129">
    <property type="entry name" value="GroES-like"/>
    <property type="match status" value="1"/>
</dbReference>
<gene>
    <name evidence="3" type="ORF">TL08_25075</name>
</gene>
<dbReference type="GO" id="GO:0016628">
    <property type="term" value="F:oxidoreductase activity, acting on the CH-CH group of donors, NAD or NADP as acceptor"/>
    <property type="evidence" value="ECO:0007669"/>
    <property type="project" value="InterPro"/>
</dbReference>
<dbReference type="Gene3D" id="3.40.50.720">
    <property type="entry name" value="NAD(P)-binding Rossmann-like Domain"/>
    <property type="match status" value="1"/>
</dbReference>
<dbReference type="InterPro" id="IPR036291">
    <property type="entry name" value="NAD(P)-bd_dom_sf"/>
</dbReference>
<dbReference type="InterPro" id="IPR041694">
    <property type="entry name" value="ADH_N_2"/>
</dbReference>
<dbReference type="PANTHER" id="PTHR43205:SF7">
    <property type="entry name" value="PROSTAGLANDIN REDUCTASE 1"/>
    <property type="match status" value="1"/>
</dbReference>
<evidence type="ECO:0000313" key="3">
    <source>
        <dbReference type="EMBL" id="AOS65793.1"/>
    </source>
</evidence>
<feature type="domain" description="Enoyl reductase (ER)" evidence="2">
    <location>
        <begin position="20"/>
        <end position="333"/>
    </location>
</feature>
<dbReference type="CDD" id="cd05288">
    <property type="entry name" value="PGDH"/>
    <property type="match status" value="1"/>
</dbReference>
<dbReference type="AlphaFoldDB" id="A0AAC9HUP8"/>
<dbReference type="SUPFAM" id="SSF51735">
    <property type="entry name" value="NAD(P)-binding Rossmann-fold domains"/>
    <property type="match status" value="1"/>
</dbReference>
<proteinExistence type="predicted"/>
<dbReference type="EMBL" id="CP014859">
    <property type="protein sequence ID" value="AOS65793.1"/>
    <property type="molecule type" value="Genomic_DNA"/>
</dbReference>
<dbReference type="InterPro" id="IPR045010">
    <property type="entry name" value="MDR_fam"/>
</dbReference>
<dbReference type="SMART" id="SM00829">
    <property type="entry name" value="PKS_ER"/>
    <property type="match status" value="1"/>
</dbReference>
<sequence length="335" mass="35506">MAASNAREIRLAARPTGWPTEQDFDLVEVPIPVPGPGQVLVRNTVMSVDPAMRGRMNDVESYAPPFELGAPLQGGAVGEVVLSDVESVRTGDMVLHNLGWRDYAVLDADRVSRIDPDIASASAYLGVLGMPGMTAYAGLVEVAAMTEGDVVFVSGAAGAVGSIAGQVARLKGASRVVGSAGSAAKVRYLTEELGFDAAFDYHDGPVAEQLATVAPDGIDVYFDNVGGEHLEAAIGALRLNGRIAMCGGISGYNEATAPPGPRNLMRFVVRRLTMRGFLVVDHAHLRDDFRREVGGWIRDGSLRYRETIVEGLEKAPAALIGMMRGENLGKMIVTI</sequence>
<dbReference type="InterPro" id="IPR013149">
    <property type="entry name" value="ADH-like_C"/>
</dbReference>
<dbReference type="Pfam" id="PF00107">
    <property type="entry name" value="ADH_zinc_N"/>
    <property type="match status" value="1"/>
</dbReference>
<evidence type="ECO:0000256" key="1">
    <source>
        <dbReference type="ARBA" id="ARBA00023002"/>
    </source>
</evidence>
<reference evidence="4" key="1">
    <citation type="submission" date="2016-03" db="EMBL/GenBank/DDBJ databases">
        <title>Complete genome sequence of the type strain Actinoalloteichus hymeniacidonis DSM 45092.</title>
        <authorList>
            <person name="Schaffert L."/>
            <person name="Albersmeier A."/>
            <person name="Winkler A."/>
            <person name="Kalinowski J."/>
            <person name="Zotchev S."/>
            <person name="Ruckert C."/>
        </authorList>
    </citation>
    <scope>NUCLEOTIDE SEQUENCE [LARGE SCALE GENOMIC DNA]</scope>
    <source>
        <strain evidence="4">HPA177(T) (DSM 45092(T))</strain>
    </source>
</reference>
<name>A0AAC9HUP8_9PSEU</name>
<dbReference type="Pfam" id="PF16884">
    <property type="entry name" value="ADH_N_2"/>
    <property type="match status" value="1"/>
</dbReference>
<dbReference type="InterPro" id="IPR011032">
    <property type="entry name" value="GroES-like_sf"/>
</dbReference>
<organism evidence="3 4">
    <name type="scientific">Actinoalloteichus hymeniacidonis</name>
    <dbReference type="NCBI Taxonomy" id="340345"/>
    <lineage>
        <taxon>Bacteria</taxon>
        <taxon>Bacillati</taxon>
        <taxon>Actinomycetota</taxon>
        <taxon>Actinomycetes</taxon>
        <taxon>Pseudonocardiales</taxon>
        <taxon>Pseudonocardiaceae</taxon>
        <taxon>Actinoalloteichus</taxon>
    </lineage>
</organism>
<dbReference type="InterPro" id="IPR020843">
    <property type="entry name" value="ER"/>
</dbReference>
<keyword evidence="4" id="KW-1185">Reference proteome</keyword>
<dbReference type="Proteomes" id="UP000095210">
    <property type="component" value="Chromosome"/>
</dbReference>
<protein>
    <submittedName>
        <fullName evidence="3">NADP-dependent oxidoreductase</fullName>
    </submittedName>
</protein>
<accession>A0AAC9HUP8</accession>
<dbReference type="KEGG" id="ahm:TL08_25075"/>
<keyword evidence="1" id="KW-0560">Oxidoreductase</keyword>
<evidence type="ECO:0000259" key="2">
    <source>
        <dbReference type="SMART" id="SM00829"/>
    </source>
</evidence>
<dbReference type="PANTHER" id="PTHR43205">
    <property type="entry name" value="PROSTAGLANDIN REDUCTASE"/>
    <property type="match status" value="1"/>
</dbReference>
<evidence type="ECO:0000313" key="4">
    <source>
        <dbReference type="Proteomes" id="UP000095210"/>
    </source>
</evidence>
<dbReference type="FunFam" id="3.40.50.720:FF:000121">
    <property type="entry name" value="Prostaglandin reductase 2"/>
    <property type="match status" value="1"/>
</dbReference>
<dbReference type="Gene3D" id="3.90.180.10">
    <property type="entry name" value="Medium-chain alcohol dehydrogenases, catalytic domain"/>
    <property type="match status" value="1"/>
</dbReference>